<evidence type="ECO:0000313" key="2">
    <source>
        <dbReference type="Proteomes" id="UP001246858"/>
    </source>
</evidence>
<accession>A0ACC6L1Y4</accession>
<dbReference type="Proteomes" id="UP001246858">
    <property type="component" value="Unassembled WGS sequence"/>
</dbReference>
<comment type="caution">
    <text evidence="1">The sequence shown here is derived from an EMBL/GenBank/DDBJ whole genome shotgun (WGS) entry which is preliminary data.</text>
</comment>
<proteinExistence type="predicted"/>
<gene>
    <name evidence="1" type="ORF">J2X78_004102</name>
</gene>
<organism evidence="1 2">
    <name type="scientific">Pedobacter africanus</name>
    <dbReference type="NCBI Taxonomy" id="151894"/>
    <lineage>
        <taxon>Bacteria</taxon>
        <taxon>Pseudomonadati</taxon>
        <taxon>Bacteroidota</taxon>
        <taxon>Sphingobacteriia</taxon>
        <taxon>Sphingobacteriales</taxon>
        <taxon>Sphingobacteriaceae</taxon>
        <taxon>Pedobacter</taxon>
    </lineage>
</organism>
<name>A0ACC6L1Y4_9SPHI</name>
<evidence type="ECO:0000313" key="1">
    <source>
        <dbReference type="EMBL" id="MDR6785517.1"/>
    </source>
</evidence>
<reference evidence="1" key="1">
    <citation type="submission" date="2023-07" db="EMBL/GenBank/DDBJ databases">
        <title>Sorghum-associated microbial communities from plants grown in Nebraska, USA.</title>
        <authorList>
            <person name="Schachtman D."/>
        </authorList>
    </citation>
    <scope>NUCLEOTIDE SEQUENCE</scope>
    <source>
        <strain evidence="1">2697</strain>
    </source>
</reference>
<sequence length="481" mass="55408">MKKEIYIYGLLFFWLFTFASCNRWLDVKPEDKFIEEQLYATPQGFADALNAFYIKNGDESSYGGDLTMITMDVLAQLYAVNSQNTQHNVNLFSTYNYGDKDARKKIDGIWTATYVNIANANKLLESLKNYGSKLNPKTKGLYEGEVYGLRAFYYFDLMRMFTKNYNSVDSLSKTLPYYNKVGREISEFQPNNFMMQKILEDLESAEHLLLQNDPAVTQERVSLTTTSIGRTSRNYRMNYYAVRALKARVYLWKGDKIAALKEARFLIDNQSKFPWVGVTDLNNPAATNKIFSTELIFAVENPKLNDLFNRVFNPTLFDDRILAGNSSGTFIKTTVFEGVEGDYRYQYIWKVAGKTYPTFFKYQDVPTETYAANRTVPLIRMGEMYLIAAECETDLPKAIGHLNQLRMHRNLAAVPNTTTPTQLSTHILKEYRREFYGEGQLFFYYKRTKATSIVAALTNSNMSIPANNYVFPIPLSETDPR</sequence>
<protein>
    <submittedName>
        <fullName evidence="1">Uncharacterized protein</fullName>
    </submittedName>
</protein>
<keyword evidence="2" id="KW-1185">Reference proteome</keyword>
<dbReference type="EMBL" id="JAVDTF010000004">
    <property type="protein sequence ID" value="MDR6785517.1"/>
    <property type="molecule type" value="Genomic_DNA"/>
</dbReference>